<gene>
    <name evidence="2" type="ORF">SAMN05660918_2700</name>
</gene>
<protein>
    <recommendedName>
        <fullName evidence="4">DUF4331 domain-containing protein</fullName>
    </recommendedName>
</protein>
<dbReference type="RefSeq" id="WP_091314770.1">
    <property type="nucleotide sequence ID" value="NZ_CBCSJU010000003.1"/>
</dbReference>
<organism evidence="2 3">
    <name type="scientific">Flavobacterium terrigena</name>
    <dbReference type="NCBI Taxonomy" id="402734"/>
    <lineage>
        <taxon>Bacteria</taxon>
        <taxon>Pseudomonadati</taxon>
        <taxon>Bacteroidota</taxon>
        <taxon>Flavobacteriia</taxon>
        <taxon>Flavobacteriales</taxon>
        <taxon>Flavobacteriaceae</taxon>
        <taxon>Flavobacterium</taxon>
    </lineage>
</organism>
<dbReference type="STRING" id="402734.SAMN05660918_2700"/>
<feature type="signal peptide" evidence="1">
    <location>
        <begin position="1"/>
        <end position="22"/>
    </location>
</feature>
<dbReference type="OrthoDB" id="9791748at2"/>
<name>A0A1H6XBV1_9FLAO</name>
<dbReference type="Proteomes" id="UP000199702">
    <property type="component" value="Unassembled WGS sequence"/>
</dbReference>
<keyword evidence="3" id="KW-1185">Reference proteome</keyword>
<sequence length="182" mass="19284">MKINAIKFLTLSILTATTFVSCNNDDTMTADEQTDFSGTYVQKDQMGRPAINTVFIASGAPKDAFNTTTPSAMGANYQSVFQSRLLALNPGYTTNALGQTATQLTTLLATDVIGVSKTGTTTFFDGTNILTGRTLADDVIDVELLLIFGGPTGGSNTGLTSDHVDANDKPFLTSFPYLATAW</sequence>
<dbReference type="InterPro" id="IPR025566">
    <property type="entry name" value="DUF4331"/>
</dbReference>
<feature type="chain" id="PRO_5011564954" description="DUF4331 domain-containing protein" evidence="1">
    <location>
        <begin position="23"/>
        <end position="182"/>
    </location>
</feature>
<proteinExistence type="predicted"/>
<evidence type="ECO:0000256" key="1">
    <source>
        <dbReference type="SAM" id="SignalP"/>
    </source>
</evidence>
<evidence type="ECO:0000313" key="3">
    <source>
        <dbReference type="Proteomes" id="UP000199702"/>
    </source>
</evidence>
<evidence type="ECO:0000313" key="2">
    <source>
        <dbReference type="EMBL" id="SEJ22015.1"/>
    </source>
</evidence>
<dbReference type="EMBL" id="FNYA01000007">
    <property type="protein sequence ID" value="SEJ22015.1"/>
    <property type="molecule type" value="Genomic_DNA"/>
</dbReference>
<accession>A0A1H6XBV1</accession>
<dbReference type="Pfam" id="PF14224">
    <property type="entry name" value="DUF4331"/>
    <property type="match status" value="1"/>
</dbReference>
<evidence type="ECO:0008006" key="4">
    <source>
        <dbReference type="Google" id="ProtNLM"/>
    </source>
</evidence>
<dbReference type="PROSITE" id="PS51257">
    <property type="entry name" value="PROKAR_LIPOPROTEIN"/>
    <property type="match status" value="1"/>
</dbReference>
<dbReference type="AlphaFoldDB" id="A0A1H6XBV1"/>
<reference evidence="3" key="1">
    <citation type="submission" date="2016-10" db="EMBL/GenBank/DDBJ databases">
        <authorList>
            <person name="Varghese N."/>
            <person name="Submissions S."/>
        </authorList>
    </citation>
    <scope>NUCLEOTIDE SEQUENCE [LARGE SCALE GENOMIC DNA]</scope>
    <source>
        <strain evidence="3">DSM 17934</strain>
    </source>
</reference>
<keyword evidence="1" id="KW-0732">Signal</keyword>